<feature type="domain" description="HTH merR-type" evidence="2">
    <location>
        <begin position="43"/>
        <end position="95"/>
    </location>
</feature>
<accession>A0ABQ0HB53</accession>
<dbReference type="PROSITE" id="PS50937">
    <property type="entry name" value="HTH_MERR_2"/>
    <property type="match status" value="1"/>
</dbReference>
<dbReference type="EMBL" id="BAFD01000038">
    <property type="protein sequence ID" value="GAB43119.1"/>
    <property type="molecule type" value="Genomic_DNA"/>
</dbReference>
<organism evidence="3 4">
    <name type="scientific">Gordonia terrae NBRC 100016</name>
    <dbReference type="NCBI Taxonomy" id="1089454"/>
    <lineage>
        <taxon>Bacteria</taxon>
        <taxon>Bacillati</taxon>
        <taxon>Actinomycetota</taxon>
        <taxon>Actinomycetes</taxon>
        <taxon>Mycobacteriales</taxon>
        <taxon>Gordoniaceae</taxon>
        <taxon>Gordonia</taxon>
    </lineage>
</organism>
<dbReference type="Pfam" id="PF12728">
    <property type="entry name" value="HTH_17"/>
    <property type="match status" value="1"/>
</dbReference>
<dbReference type="InterPro" id="IPR000551">
    <property type="entry name" value="MerR-type_HTH_dom"/>
</dbReference>
<dbReference type="CDD" id="cd04762">
    <property type="entry name" value="HTH_MerR-trunc"/>
    <property type="match status" value="1"/>
</dbReference>
<feature type="region of interest" description="Disordered" evidence="1">
    <location>
        <begin position="1"/>
        <end position="29"/>
    </location>
</feature>
<name>A0ABQ0HB53_9ACTN</name>
<protein>
    <submittedName>
        <fullName evidence="3">MerR family transcriptional regulator</fullName>
    </submittedName>
</protein>
<gene>
    <name evidence="3" type="ORF">GOTRE_038_00220</name>
</gene>
<feature type="compositionally biased region" description="Polar residues" evidence="1">
    <location>
        <begin position="13"/>
        <end position="26"/>
    </location>
</feature>
<dbReference type="SUPFAM" id="SSF46955">
    <property type="entry name" value="Putative DNA-binding domain"/>
    <property type="match status" value="1"/>
</dbReference>
<evidence type="ECO:0000313" key="3">
    <source>
        <dbReference type="EMBL" id="GAB43119.1"/>
    </source>
</evidence>
<dbReference type="InterPro" id="IPR009061">
    <property type="entry name" value="DNA-bd_dom_put_sf"/>
</dbReference>
<reference evidence="3 4" key="1">
    <citation type="submission" date="2012-02" db="EMBL/GenBank/DDBJ databases">
        <title>Whole genome shotgun sequence of Gordonia terrae NBRC 100016.</title>
        <authorList>
            <person name="Takarada H."/>
            <person name="Hosoyama A."/>
            <person name="Tsuchikane K."/>
            <person name="Katsumata H."/>
            <person name="Yamazaki S."/>
            <person name="Fujita N."/>
        </authorList>
    </citation>
    <scope>NUCLEOTIDE SEQUENCE [LARGE SCALE GENOMIC DNA]</scope>
    <source>
        <strain evidence="3 4">NBRC 100016</strain>
    </source>
</reference>
<dbReference type="NCBIfam" id="NF033787">
    <property type="entry name" value="HTH_BldC"/>
    <property type="match status" value="1"/>
</dbReference>
<evidence type="ECO:0000259" key="2">
    <source>
        <dbReference type="PROSITE" id="PS50937"/>
    </source>
</evidence>
<comment type="caution">
    <text evidence="3">The sequence shown here is derived from an EMBL/GenBank/DDBJ whole genome shotgun (WGS) entry which is preliminary data.</text>
</comment>
<keyword evidence="4" id="KW-1185">Reference proteome</keyword>
<evidence type="ECO:0000313" key="4">
    <source>
        <dbReference type="Proteomes" id="UP000004881"/>
    </source>
</evidence>
<evidence type="ECO:0000256" key="1">
    <source>
        <dbReference type="SAM" id="MobiDB-lite"/>
    </source>
</evidence>
<dbReference type="InterPro" id="IPR041657">
    <property type="entry name" value="HTH_17"/>
</dbReference>
<dbReference type="InterPro" id="IPR010093">
    <property type="entry name" value="SinI_DNA-bd"/>
</dbReference>
<dbReference type="NCBIfam" id="TIGR01764">
    <property type="entry name" value="excise"/>
    <property type="match status" value="1"/>
</dbReference>
<dbReference type="Gene3D" id="1.10.1660.10">
    <property type="match status" value="1"/>
</dbReference>
<proteinExistence type="predicted"/>
<dbReference type="Proteomes" id="UP000004881">
    <property type="component" value="Unassembled WGS sequence"/>
</dbReference>
<sequence>MQSRFASFGAPTEHSNTPGGTMTSIETAPPATYITPGLASQHTLTPGQVAAMFNVNPKTVARWASSGILGSIRTPGGHRRFREEDVVALLNRRTH</sequence>
<dbReference type="InterPro" id="IPR048048">
    <property type="entry name" value="BldC-like"/>
</dbReference>